<proteinExistence type="predicted"/>
<protein>
    <submittedName>
        <fullName evidence="1">Uncharacterized protein</fullName>
    </submittedName>
</protein>
<name>A0ABV7CPD3_9GAMM</name>
<sequence length="56" mass="6450">MFAAKREKVKSTAFSDFFRHASSRDKKKFFEQVVHDSINDQKLIIEKAKQTGNCSA</sequence>
<comment type="caution">
    <text evidence="1">The sequence shown here is derived from an EMBL/GenBank/DDBJ whole genome shotgun (WGS) entry which is preliminary data.</text>
</comment>
<organism evidence="1 2">
    <name type="scientific">Pseudoalteromonas fenneropenaei</name>
    <dbReference type="NCBI Taxonomy" id="1737459"/>
    <lineage>
        <taxon>Bacteria</taxon>
        <taxon>Pseudomonadati</taxon>
        <taxon>Pseudomonadota</taxon>
        <taxon>Gammaproteobacteria</taxon>
        <taxon>Alteromonadales</taxon>
        <taxon>Pseudoalteromonadaceae</taxon>
        <taxon>Pseudoalteromonas</taxon>
    </lineage>
</organism>
<dbReference type="RefSeq" id="WP_377127799.1">
    <property type="nucleotide sequence ID" value="NZ_JBHRSD010000039.1"/>
</dbReference>
<gene>
    <name evidence="1" type="ORF">ACFOEE_18330</name>
</gene>
<evidence type="ECO:0000313" key="2">
    <source>
        <dbReference type="Proteomes" id="UP001595453"/>
    </source>
</evidence>
<accession>A0ABV7CPD3</accession>
<evidence type="ECO:0000313" key="1">
    <source>
        <dbReference type="EMBL" id="MFC3034468.1"/>
    </source>
</evidence>
<keyword evidence="2" id="KW-1185">Reference proteome</keyword>
<dbReference type="Proteomes" id="UP001595453">
    <property type="component" value="Unassembled WGS sequence"/>
</dbReference>
<reference evidence="2" key="1">
    <citation type="journal article" date="2019" name="Int. J. Syst. Evol. Microbiol.">
        <title>The Global Catalogue of Microorganisms (GCM) 10K type strain sequencing project: providing services to taxonomists for standard genome sequencing and annotation.</title>
        <authorList>
            <consortium name="The Broad Institute Genomics Platform"/>
            <consortium name="The Broad Institute Genome Sequencing Center for Infectious Disease"/>
            <person name="Wu L."/>
            <person name="Ma J."/>
        </authorList>
    </citation>
    <scope>NUCLEOTIDE SEQUENCE [LARGE SCALE GENOMIC DNA]</scope>
    <source>
        <strain evidence="2">KCTC 42730</strain>
    </source>
</reference>
<dbReference type="EMBL" id="JBHRSD010000039">
    <property type="protein sequence ID" value="MFC3034468.1"/>
    <property type="molecule type" value="Genomic_DNA"/>
</dbReference>